<dbReference type="EMBL" id="JBHSLN010000072">
    <property type="protein sequence ID" value="MFC5298530.1"/>
    <property type="molecule type" value="Genomic_DNA"/>
</dbReference>
<dbReference type="Proteomes" id="UP001595937">
    <property type="component" value="Unassembled WGS sequence"/>
</dbReference>
<dbReference type="InterPro" id="IPR043755">
    <property type="entry name" value="DUF5701"/>
</dbReference>
<sequence length="213" mass="23430">MPPETLLPTLAEQAGRLIALEVHTLAGLSEQALRDAVEQWGSDRTDALLAIDPALAPPSALTPLLRRGEKPGFVVEDMTDVDQFAPTGLELGREALYLVEGLERGDEYENWSAEEALPAITGRDRTPLLLSEGLHWVLQQGEILERGHCFMTIGSRLTKPTGKLDSRTPALWISNGTGRDGKDRQDAPKLGWCWWGNRHTWLGFASAARRTAV</sequence>
<organism evidence="1 2">
    <name type="scientific">Brachybacterium tyrofermentans</name>
    <dbReference type="NCBI Taxonomy" id="47848"/>
    <lineage>
        <taxon>Bacteria</taxon>
        <taxon>Bacillati</taxon>
        <taxon>Actinomycetota</taxon>
        <taxon>Actinomycetes</taxon>
        <taxon>Micrococcales</taxon>
        <taxon>Dermabacteraceae</taxon>
        <taxon>Brachybacterium</taxon>
    </lineage>
</organism>
<reference evidence="2" key="1">
    <citation type="journal article" date="2019" name="Int. J. Syst. Evol. Microbiol.">
        <title>The Global Catalogue of Microorganisms (GCM) 10K type strain sequencing project: providing services to taxonomists for standard genome sequencing and annotation.</title>
        <authorList>
            <consortium name="The Broad Institute Genomics Platform"/>
            <consortium name="The Broad Institute Genome Sequencing Center for Infectious Disease"/>
            <person name="Wu L."/>
            <person name="Ma J."/>
        </authorList>
    </citation>
    <scope>NUCLEOTIDE SEQUENCE [LARGE SCALE GENOMIC DNA]</scope>
    <source>
        <strain evidence="2">CGMCC 1.16455</strain>
    </source>
</reference>
<dbReference type="RefSeq" id="WP_193116463.1">
    <property type="nucleotide sequence ID" value="NZ_BAAAIR010000100.1"/>
</dbReference>
<comment type="caution">
    <text evidence="1">The sequence shown here is derived from an EMBL/GenBank/DDBJ whole genome shotgun (WGS) entry which is preliminary data.</text>
</comment>
<dbReference type="GeneID" id="303299242"/>
<evidence type="ECO:0000313" key="1">
    <source>
        <dbReference type="EMBL" id="MFC5298530.1"/>
    </source>
</evidence>
<gene>
    <name evidence="1" type="ORF">ACFPK8_13525</name>
</gene>
<proteinExistence type="predicted"/>
<name>A0ABW0FIR7_9MICO</name>
<dbReference type="Pfam" id="PF18959">
    <property type="entry name" value="DUF5701"/>
    <property type="match status" value="1"/>
</dbReference>
<accession>A0ABW0FIR7</accession>
<evidence type="ECO:0000313" key="2">
    <source>
        <dbReference type="Proteomes" id="UP001595937"/>
    </source>
</evidence>
<protein>
    <submittedName>
        <fullName evidence="1">DUF5701 family protein</fullName>
    </submittedName>
</protein>
<keyword evidence="2" id="KW-1185">Reference proteome</keyword>